<dbReference type="WBParaSite" id="SMUV_0001016701-mRNA-1">
    <property type="protein sequence ID" value="SMUV_0001016701-mRNA-1"/>
    <property type="gene ID" value="SMUV_0001016701"/>
</dbReference>
<evidence type="ECO:0000259" key="8">
    <source>
        <dbReference type="Pfam" id="PF08016"/>
    </source>
</evidence>
<sequence length="426" mass="48135">MGYGIIRQIRSIPNRNCQVSTRAYSSGNDVTGHFDTYSAAGYTIPLNGSARSLRLKIQQLQDEHWIDSDTRGLFIEFSVYNAQTNHFAVIRLGVEVSPFGAYFPLTSVEVVRLIKYIGPDARTVIVFEVLYILFCIVFSIKELYELITGGILQYFKSFWKMSDIAIVVSSLCSLQAYWMRVVAVEKVSEKFLATNGNTYIRLNSECDLELQFLGLVATVVLLLCMKLMYILRFNRRIGVFASTLSRSMKAIIIFAVIFIIVNVAFDSSLYLLLVSRLESYGDPIVVAKTGVISLLGKLSSADVIAASEVGSVIYLIFMLIGIVGLLNIFVMMIMYEFEKVRADPKNQTNDYEVVNHIETKMLKLMSCFKRHHIPNLGFPDKVHTTLVCDRMHAKVDLLKHSAICLSEFLKSYSETGQPFRVRTVDD</sequence>
<evidence type="ECO:0000256" key="3">
    <source>
        <dbReference type="ARBA" id="ARBA00022692"/>
    </source>
</evidence>
<dbReference type="GO" id="GO:0005262">
    <property type="term" value="F:calcium channel activity"/>
    <property type="evidence" value="ECO:0007669"/>
    <property type="project" value="TreeGrafter"/>
</dbReference>
<keyword evidence="6" id="KW-0325">Glycoprotein</keyword>
<reference evidence="11" key="1">
    <citation type="submission" date="2017-02" db="UniProtKB">
        <authorList>
            <consortium name="WormBaseParasite"/>
        </authorList>
    </citation>
    <scope>IDENTIFICATION</scope>
</reference>
<evidence type="ECO:0000256" key="2">
    <source>
        <dbReference type="ARBA" id="ARBA00007200"/>
    </source>
</evidence>
<accession>A0A0N5AYW5</accession>
<keyword evidence="4 7" id="KW-1133">Transmembrane helix</keyword>
<dbReference type="Pfam" id="PF08016">
    <property type="entry name" value="PKD_channel"/>
    <property type="match status" value="1"/>
</dbReference>
<dbReference type="PANTHER" id="PTHR10877:SF194">
    <property type="entry name" value="LOCATION OF VULVA DEFECTIVE 1"/>
    <property type="match status" value="1"/>
</dbReference>
<evidence type="ECO:0000313" key="10">
    <source>
        <dbReference type="Proteomes" id="UP000046393"/>
    </source>
</evidence>
<feature type="transmembrane region" description="Helical" evidence="7">
    <location>
        <begin position="251"/>
        <end position="273"/>
    </location>
</feature>
<feature type="transmembrane region" description="Helical" evidence="7">
    <location>
        <begin position="212"/>
        <end position="231"/>
    </location>
</feature>
<organism evidence="10 11">
    <name type="scientific">Syphacia muris</name>
    <dbReference type="NCBI Taxonomy" id="451379"/>
    <lineage>
        <taxon>Eukaryota</taxon>
        <taxon>Metazoa</taxon>
        <taxon>Ecdysozoa</taxon>
        <taxon>Nematoda</taxon>
        <taxon>Chromadorea</taxon>
        <taxon>Rhabditida</taxon>
        <taxon>Spirurina</taxon>
        <taxon>Oxyuridomorpha</taxon>
        <taxon>Oxyuroidea</taxon>
        <taxon>Oxyuridae</taxon>
        <taxon>Syphacia</taxon>
    </lineage>
</organism>
<feature type="domain" description="Polycystin" evidence="9">
    <location>
        <begin position="26"/>
        <end position="114"/>
    </location>
</feature>
<dbReference type="InterPro" id="IPR013122">
    <property type="entry name" value="PKD1_2_channel"/>
</dbReference>
<comment type="subcellular location">
    <subcellularLocation>
        <location evidence="1">Membrane</location>
        <topology evidence="1">Multi-pass membrane protein</topology>
    </subcellularLocation>
</comment>
<dbReference type="InterPro" id="IPR003915">
    <property type="entry name" value="PKD_2"/>
</dbReference>
<dbReference type="Pfam" id="PF20519">
    <property type="entry name" value="Polycystin_dom"/>
    <property type="match status" value="1"/>
</dbReference>
<evidence type="ECO:0000256" key="5">
    <source>
        <dbReference type="ARBA" id="ARBA00023136"/>
    </source>
</evidence>
<keyword evidence="10" id="KW-1185">Reference proteome</keyword>
<dbReference type="PRINTS" id="PR01433">
    <property type="entry name" value="POLYCYSTIN2"/>
</dbReference>
<evidence type="ECO:0000256" key="1">
    <source>
        <dbReference type="ARBA" id="ARBA00004141"/>
    </source>
</evidence>
<keyword evidence="3 7" id="KW-0812">Transmembrane</keyword>
<evidence type="ECO:0000256" key="6">
    <source>
        <dbReference type="ARBA" id="ARBA00023180"/>
    </source>
</evidence>
<comment type="similarity">
    <text evidence="2">Belongs to the polycystin family.</text>
</comment>
<dbReference type="InterPro" id="IPR051223">
    <property type="entry name" value="Polycystin"/>
</dbReference>
<evidence type="ECO:0000259" key="9">
    <source>
        <dbReference type="Pfam" id="PF20519"/>
    </source>
</evidence>
<dbReference type="Proteomes" id="UP000046393">
    <property type="component" value="Unplaced"/>
</dbReference>
<protein>
    <submittedName>
        <fullName evidence="11">PKD_channel domain-containing protein</fullName>
    </submittedName>
</protein>
<feature type="transmembrane region" description="Helical" evidence="7">
    <location>
        <begin position="312"/>
        <end position="335"/>
    </location>
</feature>
<evidence type="ECO:0000256" key="4">
    <source>
        <dbReference type="ARBA" id="ARBA00022989"/>
    </source>
</evidence>
<proteinExistence type="inferred from homology"/>
<dbReference type="AlphaFoldDB" id="A0A0N5AYW5"/>
<dbReference type="GO" id="GO:0016020">
    <property type="term" value="C:membrane"/>
    <property type="evidence" value="ECO:0007669"/>
    <property type="project" value="UniProtKB-SubCell"/>
</dbReference>
<dbReference type="InterPro" id="IPR046791">
    <property type="entry name" value="Polycystin_dom"/>
</dbReference>
<evidence type="ECO:0000256" key="7">
    <source>
        <dbReference type="SAM" id="Phobius"/>
    </source>
</evidence>
<keyword evidence="5 7" id="KW-0472">Membrane</keyword>
<name>A0A0N5AYW5_9BILA</name>
<feature type="domain" description="Polycystin cation channel PKD1/PKD2" evidence="8">
    <location>
        <begin position="123"/>
        <end position="340"/>
    </location>
</feature>
<dbReference type="GO" id="GO:0050982">
    <property type="term" value="P:detection of mechanical stimulus"/>
    <property type="evidence" value="ECO:0007669"/>
    <property type="project" value="TreeGrafter"/>
</dbReference>
<evidence type="ECO:0000313" key="11">
    <source>
        <dbReference type="WBParaSite" id="SMUV_0001016701-mRNA-1"/>
    </source>
</evidence>
<dbReference type="PANTHER" id="PTHR10877">
    <property type="entry name" value="POLYCYSTIN FAMILY MEMBER"/>
    <property type="match status" value="1"/>
</dbReference>
<dbReference type="GO" id="GO:0005509">
    <property type="term" value="F:calcium ion binding"/>
    <property type="evidence" value="ECO:0007669"/>
    <property type="project" value="InterPro"/>
</dbReference>
<dbReference type="STRING" id="451379.A0A0N5AYW5"/>